<feature type="transmembrane region" description="Helical" evidence="5">
    <location>
        <begin position="7"/>
        <end position="25"/>
    </location>
</feature>
<evidence type="ECO:0000256" key="4">
    <source>
        <dbReference type="ARBA" id="ARBA00023136"/>
    </source>
</evidence>
<evidence type="ECO:0000313" key="7">
    <source>
        <dbReference type="EMBL" id="HEE18617.1"/>
    </source>
</evidence>
<organism evidence="7">
    <name type="scientific">candidate division WOR-3 bacterium</name>
    <dbReference type="NCBI Taxonomy" id="2052148"/>
    <lineage>
        <taxon>Bacteria</taxon>
        <taxon>Bacteria division WOR-3</taxon>
    </lineage>
</organism>
<sequence length="1134" mass="124760">MRILRRIVIYFLGAVVVVLITGFMLRQQLARLVIRRTVAGLSRSINGFVVYEGIEGDIFSSPGIRNLKVMIRSDTYSFELVKVRYDLRSLLQRRIVLKEVDIINPDIRIAAGDTGGGTSQFKPIHLPNIAVHRLQIHNCRVWYDRQLRIDSAGFVLGLDANGTRLVMKVDSVHFRLTNEKISVARTGALITLVNDSLTVRNLEILTAHSRFTADGYVNLATGAVVIDRAELGVSLQEILKIPGQAQLRGSVHKTGGERRVELNGWVADLEQNELKLPRLTGACTLADSLLELKISGGSPELGAVVVNGRFNLSNFLFRAAIVMESVPVNRFMHSLPEFGLSARLDAYGRLNSLGQMLKMPDAGKGSDSLVIRLNGSASELGVETLAAVINYEHQAVELRELFIDGPAGRFNFVGRAKKGMLLAQCEMSGFDLKIAGKFLKVGLSGRADGRLRMTLAGDSWGFSGLVRVAGFGANGFEVTTGLIQADLSGRGGGVGLRLGEQVSGRLAVGGEGVKLAGREWNWAQFVWTGPEFDLQFEEDSTQLRMLGDVSLESSGLSAVIRDMNLVIRGDTVSLIDSCEVALHRDTLAVNGVRLSIAGGETEFELELTAGSISHLYLIGHQLNLKNLATLAGLKLDVSGSADISVAGSDSLTVDLKVDGLKLPAAELDFNFLKSRLAIFRNNVDIDYIKFVHHIDTSEIKGVLRYEWQPVLSIRQADLTVVLADPGNWILKVTRPYVEIPEGRIYALVQADWEPGMLNLSGRARVNDGVLIVPSVAARAERIQAELSFQKDRIVLEKLSGVTTRGVLTAEGFVQLNPALQVESLRYQTHFTGVSAVPIPAVYAIGSGDITVSWREGELALISGEARIDDALATIGFGGQPGAGGNGGSDINYDIRVRGERGLWLRNPQADIELGVDLTVRKIGEDVLYSGEMVSRQGRIYYLDHTLQLTEGRLLFDNVSSFNPQLDLTAELPVSGRHTNGPERLRLRVTGSLQEPVFAFSAEPPVWDETQIITYLSLNVTMDELSAMEQKELLSRLLAERVLGYFQTQVSKRVRDYISLDYLELETGLGGSEAARVTVGKYVTRNLYVSYTQSFADDFQPAFRIEYYLNRRNELVAERSMDGRYSLRYRFKLRF</sequence>
<dbReference type="PANTHER" id="PTHR36985">
    <property type="entry name" value="TRANSLOCATION AND ASSEMBLY MODULE SUBUNIT TAMB"/>
    <property type="match status" value="1"/>
</dbReference>
<dbReference type="GO" id="GO:0005886">
    <property type="term" value="C:plasma membrane"/>
    <property type="evidence" value="ECO:0007669"/>
    <property type="project" value="InterPro"/>
</dbReference>
<dbReference type="GO" id="GO:0097347">
    <property type="term" value="C:TAM protein secretion complex"/>
    <property type="evidence" value="ECO:0007669"/>
    <property type="project" value="TreeGrafter"/>
</dbReference>
<evidence type="ECO:0000256" key="3">
    <source>
        <dbReference type="ARBA" id="ARBA00022989"/>
    </source>
</evidence>
<evidence type="ECO:0000256" key="2">
    <source>
        <dbReference type="ARBA" id="ARBA00022692"/>
    </source>
</evidence>
<keyword evidence="4 5" id="KW-0472">Membrane</keyword>
<comment type="subcellular location">
    <subcellularLocation>
        <location evidence="1">Membrane</location>
        <topology evidence="1">Single-pass membrane protein</topology>
    </subcellularLocation>
</comment>
<reference evidence="7" key="1">
    <citation type="journal article" date="2020" name="mSystems">
        <title>Genome- and Community-Level Interaction Insights into Carbon Utilization and Element Cycling Functions of Hydrothermarchaeota in Hydrothermal Sediment.</title>
        <authorList>
            <person name="Zhou Z."/>
            <person name="Liu Y."/>
            <person name="Xu W."/>
            <person name="Pan J."/>
            <person name="Luo Z.H."/>
            <person name="Li M."/>
        </authorList>
    </citation>
    <scope>NUCLEOTIDE SEQUENCE [LARGE SCALE GENOMIC DNA]</scope>
    <source>
        <strain evidence="7">SpSt-236</strain>
    </source>
</reference>
<keyword evidence="3 5" id="KW-1133">Transmembrane helix</keyword>
<evidence type="ECO:0000256" key="1">
    <source>
        <dbReference type="ARBA" id="ARBA00004167"/>
    </source>
</evidence>
<feature type="domain" description="Translocation and assembly module TamB C-terminal" evidence="6">
    <location>
        <begin position="886"/>
        <end position="1130"/>
    </location>
</feature>
<dbReference type="Pfam" id="PF04357">
    <property type="entry name" value="TamB"/>
    <property type="match status" value="1"/>
</dbReference>
<evidence type="ECO:0000259" key="6">
    <source>
        <dbReference type="Pfam" id="PF04357"/>
    </source>
</evidence>
<proteinExistence type="predicted"/>
<dbReference type="AlphaFoldDB" id="A0A7C2B3C2"/>
<dbReference type="EMBL" id="DSKA01000261">
    <property type="protein sequence ID" value="HEE18617.1"/>
    <property type="molecule type" value="Genomic_DNA"/>
</dbReference>
<accession>A0A7C2B3C2</accession>
<name>A0A7C2B3C2_UNCW3</name>
<dbReference type="GO" id="GO:0009306">
    <property type="term" value="P:protein secretion"/>
    <property type="evidence" value="ECO:0007669"/>
    <property type="project" value="InterPro"/>
</dbReference>
<dbReference type="PANTHER" id="PTHR36985:SF1">
    <property type="entry name" value="TRANSLOCATION AND ASSEMBLY MODULE SUBUNIT TAMB"/>
    <property type="match status" value="1"/>
</dbReference>
<dbReference type="InterPro" id="IPR007452">
    <property type="entry name" value="TamB_C"/>
</dbReference>
<comment type="caution">
    <text evidence="7">The sequence shown here is derived from an EMBL/GenBank/DDBJ whole genome shotgun (WGS) entry which is preliminary data.</text>
</comment>
<gene>
    <name evidence="7" type="ORF">ENP62_03615</name>
</gene>
<evidence type="ECO:0000256" key="5">
    <source>
        <dbReference type="SAM" id="Phobius"/>
    </source>
</evidence>
<protein>
    <recommendedName>
        <fullName evidence="6">Translocation and assembly module TamB C-terminal domain-containing protein</fullName>
    </recommendedName>
</protein>
<keyword evidence="2 5" id="KW-0812">Transmembrane</keyword>